<dbReference type="PROSITE" id="PS50812">
    <property type="entry name" value="PWWP"/>
    <property type="match status" value="2"/>
</dbReference>
<dbReference type="GO" id="GO:0016922">
    <property type="term" value="F:nuclear receptor binding"/>
    <property type="evidence" value="ECO:0007669"/>
    <property type="project" value="UniProtKB-ARBA"/>
</dbReference>
<feature type="domain" description="PWWP" evidence="37">
    <location>
        <begin position="254"/>
        <end position="319"/>
    </location>
</feature>
<evidence type="ECO:0000256" key="22">
    <source>
        <dbReference type="ARBA" id="ARBA00050654"/>
    </source>
</evidence>
<evidence type="ECO:0000256" key="29">
    <source>
        <dbReference type="ARBA" id="ARBA00081710"/>
    </source>
</evidence>
<dbReference type="SMART" id="SM00293">
    <property type="entry name" value="PWWP"/>
    <property type="match status" value="2"/>
</dbReference>
<evidence type="ECO:0000259" key="34">
    <source>
        <dbReference type="PROSITE" id="PS50016"/>
    </source>
</evidence>
<evidence type="ECO:0000256" key="11">
    <source>
        <dbReference type="ARBA" id="ARBA00022723"/>
    </source>
</evidence>
<keyword evidence="14" id="KW-0862">Zinc</keyword>
<feature type="domain" description="SET" evidence="36">
    <location>
        <begin position="1154"/>
        <end position="1271"/>
    </location>
</feature>
<dbReference type="InterPro" id="IPR059153">
    <property type="entry name" value="NSD_PHD-1st"/>
</dbReference>
<evidence type="ECO:0000259" key="37">
    <source>
        <dbReference type="PROSITE" id="PS50812"/>
    </source>
</evidence>
<dbReference type="EMBL" id="BFAA01004216">
    <property type="protein sequence ID" value="GCB65652.1"/>
    <property type="molecule type" value="Genomic_DNA"/>
</dbReference>
<reference evidence="40 41" key="1">
    <citation type="journal article" date="2018" name="Nat. Ecol. Evol.">
        <title>Shark genomes provide insights into elasmobranch evolution and the origin of vertebrates.</title>
        <authorList>
            <person name="Hara Y"/>
            <person name="Yamaguchi K"/>
            <person name="Onimaru K"/>
            <person name="Kadota M"/>
            <person name="Koyanagi M"/>
            <person name="Keeley SD"/>
            <person name="Tatsumi K"/>
            <person name="Tanaka K"/>
            <person name="Motone F"/>
            <person name="Kageyama Y"/>
            <person name="Nozu R"/>
            <person name="Adachi N"/>
            <person name="Nishimura O"/>
            <person name="Nakagawa R"/>
            <person name="Tanegashima C"/>
            <person name="Kiyatake I"/>
            <person name="Matsumoto R"/>
            <person name="Murakumo K"/>
            <person name="Nishida K"/>
            <person name="Terakita A"/>
            <person name="Kuratani S"/>
            <person name="Sato K"/>
            <person name="Hyodo S Kuraku.S."/>
        </authorList>
    </citation>
    <scope>NUCLEOTIDE SEQUENCE [LARGE SCALE GENOMIC DNA]</scope>
</reference>
<dbReference type="InterPro" id="IPR050777">
    <property type="entry name" value="SET2_Histone-Lys_MeTrsfase"/>
</dbReference>
<dbReference type="GO" id="GO:0005694">
    <property type="term" value="C:chromosome"/>
    <property type="evidence" value="ECO:0007669"/>
    <property type="project" value="UniProtKB-SubCell"/>
</dbReference>
<dbReference type="PROSITE" id="PS50280">
    <property type="entry name" value="SET"/>
    <property type="match status" value="1"/>
</dbReference>
<feature type="region of interest" description="Disordered" evidence="33">
    <location>
        <begin position="103"/>
        <end position="145"/>
    </location>
</feature>
<protein>
    <recommendedName>
        <fullName evidence="26">Histone-lysine N-methyltransferase NSD2</fullName>
        <ecNumber evidence="25">2.1.1.357</ecNumber>
    </recommendedName>
    <alternativeName>
        <fullName evidence="28">H3-K36-HMTase</fullName>
    </alternativeName>
    <alternativeName>
        <fullName evidence="3">Histone-lysine N-methyltransferase, H3 lysine-36 specific</fullName>
    </alternativeName>
    <alternativeName>
        <fullName evidence="27">Multiple myeloma SET domain-containing protein</fullName>
    </alternativeName>
    <alternativeName>
        <fullName evidence="29">Nuclear SET domain-containing protein 2</fullName>
    </alternativeName>
    <alternativeName>
        <fullName evidence="30">Nuclear receptor-binding SET domain-containing protein 1</fullName>
    </alternativeName>
</protein>
<evidence type="ECO:0000256" key="21">
    <source>
        <dbReference type="ARBA" id="ARBA00023242"/>
    </source>
</evidence>
<dbReference type="GO" id="GO:0003712">
    <property type="term" value="F:transcription coregulator activity"/>
    <property type="evidence" value="ECO:0007669"/>
    <property type="project" value="UniProtKB-ARBA"/>
</dbReference>
<feature type="compositionally biased region" description="Basic and acidic residues" evidence="33">
    <location>
        <begin position="233"/>
        <end position="246"/>
    </location>
</feature>
<comment type="subcellular location">
    <subcellularLocation>
        <location evidence="2">Chromosome</location>
    </subcellularLocation>
    <subcellularLocation>
        <location evidence="1">Nucleus</location>
    </subcellularLocation>
</comment>
<dbReference type="FunFam" id="3.30.40.10:FF:000106">
    <property type="entry name" value="Histone-lysine N-methyltransferase"/>
    <property type="match status" value="1"/>
</dbReference>
<feature type="region of interest" description="Disordered" evidence="33">
    <location>
        <begin position="405"/>
        <end position="451"/>
    </location>
</feature>
<keyword evidence="7" id="KW-0597">Phosphoprotein</keyword>
<keyword evidence="6" id="KW-1017">Isopeptide bond</keyword>
<sequence length="1460" mass="163497">MAQPYRLPQSVMGSSRPLAHELINPITMKQVPEILSITNKKSQNGEVNSEHSILTDKAVTPLSAALQDGVIHRINGHDAASAYRSSDKLKDLTSLVLNGDSGAADVVEDPPSQHASSPIECSTENRGNKTPPRTTPKKSGSPEIKLRITKTYLNGKPLFESSLCGDLQIGDPESAQQEEEKDEDKDKNREKRKRKRSMKYDALLEQSLAQVALVSKTSDSPEEHETTEEDQDNERAKDEETKEKDKDVPVKYHVGDMVWSKVSGYPWWACMVSSDPLLSTHTRVKGLHRATCRQYHVQFFGEAPERAWIFEKSMIPFEDFQQYDELIQESAKHASSKAEKNKILKPIPAKIRGQWDVGISQAKEAMAMTREDRKAKYTFVYDHDRPLLPPQVAKEAGVPVEHIEDRKWPTEEFPSTKENLADSKGRRRRNRSAPNKRQCSKPNEPKTPARQCVNGTVDCIEGSAQSQSTDRTSCRSSDSECGAGSPMAKRKPGVSTQRTRKCDTAFAQFMAFCQKHRDELAEEHPDASGEEIEELLESQWAMLSDKQRARYNTKFSIVTPIAEHKSPVLGSGFLAGSPGPTRRKVLQESPKRTTRSSVSSESTRQRRLSRKIIDYREDSPERGGSSKRLKRNYYVDEKYEFNNTGQAEICGSDGVEAGEASVKNASQNSQSDISKLSDACKPLKKRSRASTAETLMPAVNKNPSPLTVFTENETSFDGQLESADESADETPTEASSVSSKKSQGERGGTGTAKKEGVCQMCESSGELLLCEGQCCGAFHLACLGLSKLPQGKFTCRECTSGVHTCFVCKKKGPDVKRCNVPLCGKFYHEDCVRKYPPTVFENKRFRCPLHTCISCHASNPSNPRATKGRLMRCVRCPVAYHGGETCIAAGSVILTANSIICSNHFAPKKGHTHHAHVNVSWCFVCSRGGSLLCCESCPAAFHPECLSIDMPEGSWYCNDCKAGKKPRYKDIIWVKLGSYRWWPAEICHPRNVPTNIQNMKHEIGEFPVHFFGSNDYFWTHQARVFPYMEGDKGSKDNKIKSLSKAFRKALEEAAERFQDLKAQRESREAQENERNGRKPPPYKHIRVNKPHGKAQIYTADISEISRCNCKPTDDHPCGLDSECLNRMLMYECHPAVCPAGVRCQNQCFSKRQYPESQVVKTAGKGWGLISKTDIKKGAFVNEYVGEVIDEDECRARIRFAQEHNIANFYMLTIDKDRIIDAGPKGNYCRFMNHSCQPNCETQKWTVNGDTRVGLFSLSDIPAGTELTFNYNLDCLGNEKTICRCGAPNCSGFLGVRPKNASNGSDDRGKRGKKKMRKRKSKGEGKKEHEDECFRCRDGGELVLCDRKVCSKSYHLSCLSLTKPPFGKWECPWHHCDVCGKLSVVFCQFCPNSFCKDHEEGTMFRSTIDGRACCCEHDHCNMAEPLERCKNPETNPSLNETVKLESKNPKTSSHMPVEKAQ</sequence>
<dbReference type="InterPro" id="IPR013083">
    <property type="entry name" value="Znf_RING/FYVE/PHD"/>
</dbReference>
<evidence type="ECO:0000256" key="25">
    <source>
        <dbReference type="ARBA" id="ARBA00066810"/>
    </source>
</evidence>
<dbReference type="CDD" id="cd15658">
    <property type="entry name" value="PHD4_NSD3"/>
    <property type="match status" value="1"/>
</dbReference>
<dbReference type="OMA" id="CQEHEEL"/>
<feature type="compositionally biased region" description="Polar residues" evidence="33">
    <location>
        <begin position="732"/>
        <end position="741"/>
    </location>
</feature>
<evidence type="ECO:0000256" key="31">
    <source>
        <dbReference type="PROSITE-ProRule" id="PRU00146"/>
    </source>
</evidence>
<dbReference type="InterPro" id="IPR046341">
    <property type="entry name" value="SET_dom_sf"/>
</dbReference>
<evidence type="ECO:0000256" key="27">
    <source>
        <dbReference type="ARBA" id="ARBA00079521"/>
    </source>
</evidence>
<feature type="DNA-binding region" description="HMG box" evidence="32">
    <location>
        <begin position="502"/>
        <end position="551"/>
    </location>
</feature>
<evidence type="ECO:0000256" key="30">
    <source>
        <dbReference type="ARBA" id="ARBA00081785"/>
    </source>
</evidence>
<evidence type="ECO:0000256" key="2">
    <source>
        <dbReference type="ARBA" id="ARBA00004286"/>
    </source>
</evidence>
<dbReference type="FunFam" id="3.30.40.10:FF:000093">
    <property type="entry name" value="Histone-lysine N-methyltransferase"/>
    <property type="match status" value="1"/>
</dbReference>
<dbReference type="PROSITE" id="PS01359">
    <property type="entry name" value="ZF_PHD_1"/>
    <property type="match status" value="2"/>
</dbReference>
<evidence type="ECO:0000256" key="9">
    <source>
        <dbReference type="ARBA" id="ARBA00022679"/>
    </source>
</evidence>
<dbReference type="SUPFAM" id="SSF82199">
    <property type="entry name" value="SET domain"/>
    <property type="match status" value="1"/>
</dbReference>
<dbReference type="SMART" id="SM00317">
    <property type="entry name" value="SET"/>
    <property type="match status" value="1"/>
</dbReference>
<name>A0A401NXQ4_SCYTO</name>
<dbReference type="GO" id="GO:0006355">
    <property type="term" value="P:regulation of DNA-templated transcription"/>
    <property type="evidence" value="ECO:0007669"/>
    <property type="project" value="UniProtKB-ARBA"/>
</dbReference>
<dbReference type="FunFam" id="2.170.270.10:FF:000002">
    <property type="entry name" value="Histone-lysine N-methyltransferase"/>
    <property type="match status" value="1"/>
</dbReference>
<keyword evidence="17" id="KW-0805">Transcription regulation</keyword>
<dbReference type="FunFam" id="3.30.40.10:FF:000201">
    <property type="entry name" value="Histone-lysine N-methyltransferase"/>
    <property type="match status" value="1"/>
</dbReference>
<evidence type="ECO:0000256" key="8">
    <source>
        <dbReference type="ARBA" id="ARBA00022603"/>
    </source>
</evidence>
<keyword evidence="18 32" id="KW-0238">DNA-binding</keyword>
<feature type="compositionally biased region" description="Polar residues" evidence="33">
    <location>
        <begin position="663"/>
        <end position="674"/>
    </location>
</feature>
<dbReference type="EC" id="2.1.1.357" evidence="25"/>
<evidence type="ECO:0000259" key="36">
    <source>
        <dbReference type="PROSITE" id="PS50280"/>
    </source>
</evidence>
<keyword evidence="12" id="KW-0677">Repeat</keyword>
<accession>A0A401NXQ4</accession>
<comment type="subunit">
    <text evidence="24">Interacts with HDAC1. Interacts (via PHD-type zinc fingers 1, 2 and 3) with SALL1. Interacts (via PHD-type 1, 2 and 3) with SALL4. Interacts with NANOG. Interacts with OGT. Interacts (via HMG box) with NKX2-5.</text>
</comment>
<dbReference type="SMART" id="SM00508">
    <property type="entry name" value="PostSET"/>
    <property type="match status" value="1"/>
</dbReference>
<evidence type="ECO:0000256" key="16">
    <source>
        <dbReference type="ARBA" id="ARBA00022853"/>
    </source>
</evidence>
<feature type="compositionally biased region" description="Basic and acidic residues" evidence="33">
    <location>
        <begin position="611"/>
        <end position="621"/>
    </location>
</feature>
<evidence type="ECO:0000259" key="39">
    <source>
        <dbReference type="PROSITE" id="PS51215"/>
    </source>
</evidence>
<feature type="domain" description="HMG box" evidence="35">
    <location>
        <begin position="502"/>
        <end position="551"/>
    </location>
</feature>
<comment type="catalytic activity">
    <reaction evidence="23">
        <text>L-lysyl(36)-[histone H3] + S-adenosyl-L-methionine = N(6)-methyl-L-lysyl(36)-[histone H3] + S-adenosyl-L-homocysteine + H(+)</text>
        <dbReference type="Rhea" id="RHEA:60312"/>
        <dbReference type="Rhea" id="RHEA-COMP:9785"/>
        <dbReference type="Rhea" id="RHEA-COMP:9786"/>
        <dbReference type="ChEBI" id="CHEBI:15378"/>
        <dbReference type="ChEBI" id="CHEBI:29969"/>
        <dbReference type="ChEBI" id="CHEBI:57856"/>
        <dbReference type="ChEBI" id="CHEBI:59789"/>
        <dbReference type="ChEBI" id="CHEBI:61929"/>
    </reaction>
</comment>
<keyword evidence="19" id="KW-0010">Activator</keyword>
<evidence type="ECO:0000256" key="14">
    <source>
        <dbReference type="ARBA" id="ARBA00022833"/>
    </source>
</evidence>
<feature type="compositionally biased region" description="Basic and acidic residues" evidence="33">
    <location>
        <begin position="1058"/>
        <end position="1076"/>
    </location>
</feature>
<feature type="domain" description="PHD-type" evidence="34">
    <location>
        <begin position="919"/>
        <end position="963"/>
    </location>
</feature>
<dbReference type="InterPro" id="IPR006560">
    <property type="entry name" value="AWS_dom"/>
</dbReference>
<evidence type="ECO:0000256" key="26">
    <source>
        <dbReference type="ARBA" id="ARBA00068932"/>
    </source>
</evidence>
<evidence type="ECO:0000256" key="5">
    <source>
        <dbReference type="ARBA" id="ARBA00022491"/>
    </source>
</evidence>
<evidence type="ECO:0000256" key="10">
    <source>
        <dbReference type="ARBA" id="ARBA00022691"/>
    </source>
</evidence>
<dbReference type="InterPro" id="IPR009071">
    <property type="entry name" value="HMG_box_dom"/>
</dbReference>
<evidence type="ECO:0000256" key="7">
    <source>
        <dbReference type="ARBA" id="ARBA00022553"/>
    </source>
</evidence>
<proteinExistence type="predicted"/>
<dbReference type="Pfam" id="PF23004">
    <property type="entry name" value="PHDvar_NSD"/>
    <property type="match status" value="1"/>
</dbReference>
<evidence type="ECO:0000256" key="1">
    <source>
        <dbReference type="ARBA" id="ARBA00004123"/>
    </source>
</evidence>
<keyword evidence="8" id="KW-0489">Methyltransferase</keyword>
<dbReference type="GO" id="GO:0008270">
    <property type="term" value="F:zinc ion binding"/>
    <property type="evidence" value="ECO:0007669"/>
    <property type="project" value="UniProtKB-KW"/>
</dbReference>
<dbReference type="Gene3D" id="2.170.270.10">
    <property type="entry name" value="SET domain"/>
    <property type="match status" value="1"/>
</dbReference>
<dbReference type="Pfam" id="PF00856">
    <property type="entry name" value="SET"/>
    <property type="match status" value="1"/>
</dbReference>
<keyword evidence="5" id="KW-0678">Repressor</keyword>
<evidence type="ECO:0000256" key="3">
    <source>
        <dbReference type="ARBA" id="ARBA00018028"/>
    </source>
</evidence>
<feature type="region of interest" description="Disordered" evidence="33">
    <location>
        <begin position="162"/>
        <end position="201"/>
    </location>
</feature>
<feature type="compositionally biased region" description="Polar residues" evidence="33">
    <location>
        <begin position="432"/>
        <end position="441"/>
    </location>
</feature>
<feature type="domain" description="PWWP" evidence="37">
    <location>
        <begin position="968"/>
        <end position="1030"/>
    </location>
</feature>
<feature type="domain" description="AWS" evidence="39">
    <location>
        <begin position="1102"/>
        <end position="1152"/>
    </location>
</feature>
<dbReference type="InterPro" id="IPR055198">
    <property type="entry name" value="NSD_PHD"/>
</dbReference>
<feature type="region of interest" description="Disordered" evidence="33">
    <location>
        <begin position="463"/>
        <end position="497"/>
    </location>
</feature>
<evidence type="ECO:0000256" key="23">
    <source>
        <dbReference type="ARBA" id="ARBA00050707"/>
    </source>
</evidence>
<evidence type="ECO:0000256" key="13">
    <source>
        <dbReference type="ARBA" id="ARBA00022771"/>
    </source>
</evidence>
<keyword evidence="16" id="KW-0156">Chromatin regulator</keyword>
<dbReference type="InterPro" id="IPR001214">
    <property type="entry name" value="SET_dom"/>
</dbReference>
<evidence type="ECO:0000256" key="32">
    <source>
        <dbReference type="PROSITE-ProRule" id="PRU00267"/>
    </source>
</evidence>
<feature type="region of interest" description="Disordered" evidence="33">
    <location>
        <begin position="214"/>
        <end position="246"/>
    </location>
</feature>
<dbReference type="SUPFAM" id="SSF47095">
    <property type="entry name" value="HMG-box"/>
    <property type="match status" value="1"/>
</dbReference>
<dbReference type="SMART" id="SM00570">
    <property type="entry name" value="AWS"/>
    <property type="match status" value="1"/>
</dbReference>
<dbReference type="FunFam" id="2.30.30.140:FF:000057">
    <property type="entry name" value="Histone-lysine N-methyltransferase NSD2"/>
    <property type="match status" value="1"/>
</dbReference>
<keyword evidence="15" id="KW-0832">Ubl conjugation</keyword>
<dbReference type="GO" id="GO:0003677">
    <property type="term" value="F:DNA binding"/>
    <property type="evidence" value="ECO:0007669"/>
    <property type="project" value="UniProtKB-UniRule"/>
</dbReference>
<comment type="catalytic activity">
    <reaction evidence="22">
        <text>L-lysyl(36)-[histone H3] + 2 S-adenosyl-L-methionine = N(6),N(6)-dimethyl-L-lysyl(36)-[histone H3] + 2 S-adenosyl-L-homocysteine + 2 H(+)</text>
        <dbReference type="Rhea" id="RHEA:60308"/>
        <dbReference type="Rhea" id="RHEA-COMP:9785"/>
        <dbReference type="Rhea" id="RHEA-COMP:9787"/>
        <dbReference type="ChEBI" id="CHEBI:15378"/>
        <dbReference type="ChEBI" id="CHEBI:29969"/>
        <dbReference type="ChEBI" id="CHEBI:57856"/>
        <dbReference type="ChEBI" id="CHEBI:59789"/>
        <dbReference type="ChEBI" id="CHEBI:61976"/>
        <dbReference type="EC" id="2.1.1.357"/>
    </reaction>
</comment>
<dbReference type="InterPro" id="IPR003616">
    <property type="entry name" value="Post-SET_dom"/>
</dbReference>
<feature type="region of interest" description="Disordered" evidence="33">
    <location>
        <begin position="661"/>
        <end position="752"/>
    </location>
</feature>
<organism evidence="40 41">
    <name type="scientific">Scyliorhinus torazame</name>
    <name type="common">Cloudy catshark</name>
    <name type="synonym">Catulus torazame</name>
    <dbReference type="NCBI Taxonomy" id="75743"/>
    <lineage>
        <taxon>Eukaryota</taxon>
        <taxon>Metazoa</taxon>
        <taxon>Chordata</taxon>
        <taxon>Craniata</taxon>
        <taxon>Vertebrata</taxon>
        <taxon>Chondrichthyes</taxon>
        <taxon>Elasmobranchii</taxon>
        <taxon>Galeomorphii</taxon>
        <taxon>Galeoidea</taxon>
        <taxon>Carcharhiniformes</taxon>
        <taxon>Scyliorhinidae</taxon>
        <taxon>Scyliorhinus</taxon>
    </lineage>
</organism>
<feature type="compositionally biased region" description="Low complexity" evidence="33">
    <location>
        <begin position="465"/>
        <end position="481"/>
    </location>
</feature>
<dbReference type="OrthoDB" id="422362at2759"/>
<evidence type="ECO:0000259" key="38">
    <source>
        <dbReference type="PROSITE" id="PS50868"/>
    </source>
</evidence>
<evidence type="ECO:0000256" key="19">
    <source>
        <dbReference type="ARBA" id="ARBA00023159"/>
    </source>
</evidence>
<feature type="compositionally biased region" description="Acidic residues" evidence="33">
    <location>
        <begin position="722"/>
        <end position="731"/>
    </location>
</feature>
<dbReference type="InterPro" id="IPR041306">
    <property type="entry name" value="C5HCH"/>
</dbReference>
<dbReference type="SUPFAM" id="SSF63748">
    <property type="entry name" value="Tudor/PWWP/MBT"/>
    <property type="match status" value="2"/>
</dbReference>
<evidence type="ECO:0000256" key="20">
    <source>
        <dbReference type="ARBA" id="ARBA00023163"/>
    </source>
</evidence>
<dbReference type="PANTHER" id="PTHR22884">
    <property type="entry name" value="SET DOMAIN PROTEINS"/>
    <property type="match status" value="1"/>
</dbReference>
<dbReference type="Proteomes" id="UP000288216">
    <property type="component" value="Unassembled WGS sequence"/>
</dbReference>
<dbReference type="Gene3D" id="2.30.30.140">
    <property type="match status" value="2"/>
</dbReference>
<evidence type="ECO:0000256" key="12">
    <source>
        <dbReference type="ARBA" id="ARBA00022737"/>
    </source>
</evidence>
<evidence type="ECO:0000256" key="15">
    <source>
        <dbReference type="ARBA" id="ARBA00022843"/>
    </source>
</evidence>
<dbReference type="GO" id="GO:0032259">
    <property type="term" value="P:methylation"/>
    <property type="evidence" value="ECO:0007669"/>
    <property type="project" value="UniProtKB-KW"/>
</dbReference>
<dbReference type="Pfam" id="PF00505">
    <property type="entry name" value="HMG_box"/>
    <property type="match status" value="1"/>
</dbReference>
<dbReference type="Pfam" id="PF17982">
    <property type="entry name" value="C5HCH"/>
    <property type="match status" value="1"/>
</dbReference>
<dbReference type="SUPFAM" id="SSF57903">
    <property type="entry name" value="FYVE/PHD zinc finger"/>
    <property type="match status" value="3"/>
</dbReference>
<dbReference type="CDD" id="cd15654">
    <property type="entry name" value="PHD3_NSD2"/>
    <property type="match status" value="1"/>
</dbReference>
<evidence type="ECO:0000256" key="33">
    <source>
        <dbReference type="SAM" id="MobiDB-lite"/>
    </source>
</evidence>
<feature type="domain" description="Post-SET" evidence="38">
    <location>
        <begin position="1278"/>
        <end position="1294"/>
    </location>
</feature>
<dbReference type="GO" id="GO:0005654">
    <property type="term" value="C:nucleoplasm"/>
    <property type="evidence" value="ECO:0007669"/>
    <property type="project" value="UniProtKB-ARBA"/>
</dbReference>
<dbReference type="FunFam" id="1.10.30.10:FF:000024">
    <property type="entry name" value="Histone-lysine N-methyltransferase NSD2"/>
    <property type="match status" value="1"/>
</dbReference>
<dbReference type="STRING" id="75743.A0A401NXQ4"/>
<dbReference type="Pfam" id="PF22908">
    <property type="entry name" value="PHD_NSD"/>
    <property type="match status" value="1"/>
</dbReference>
<evidence type="ECO:0000259" key="35">
    <source>
        <dbReference type="PROSITE" id="PS50118"/>
    </source>
</evidence>
<dbReference type="InterPro" id="IPR011011">
    <property type="entry name" value="Znf_FYVE_PHD"/>
</dbReference>
<dbReference type="InterPro" id="IPR047441">
    <property type="entry name" value="PHD3_NSD2"/>
</dbReference>
<keyword evidence="10" id="KW-0949">S-adenosyl-L-methionine</keyword>
<feature type="region of interest" description="Disordered" evidence="33">
    <location>
        <begin position="567"/>
        <end position="629"/>
    </location>
</feature>
<dbReference type="PROSITE" id="PS50868">
    <property type="entry name" value="POST_SET"/>
    <property type="match status" value="1"/>
</dbReference>
<keyword evidence="41" id="KW-1185">Reference proteome</keyword>
<evidence type="ECO:0000313" key="40">
    <source>
        <dbReference type="EMBL" id="GCB65652.1"/>
    </source>
</evidence>
<keyword evidence="4" id="KW-0158">Chromosome</keyword>
<feature type="compositionally biased region" description="Basic residues" evidence="33">
    <location>
        <begin position="1309"/>
        <end position="1320"/>
    </location>
</feature>
<dbReference type="GO" id="GO:0140954">
    <property type="term" value="F:histone H3K36 dimethyltransferase activity"/>
    <property type="evidence" value="ECO:0007669"/>
    <property type="project" value="UniProtKB-EC"/>
</dbReference>
<evidence type="ECO:0000256" key="28">
    <source>
        <dbReference type="ARBA" id="ARBA00080495"/>
    </source>
</evidence>
<dbReference type="InterPro" id="IPR036910">
    <property type="entry name" value="HMG_box_dom_sf"/>
</dbReference>
<evidence type="ECO:0000256" key="6">
    <source>
        <dbReference type="ARBA" id="ARBA00022499"/>
    </source>
</evidence>
<keyword evidence="9" id="KW-0808">Transferase</keyword>
<dbReference type="Pfam" id="PF17907">
    <property type="entry name" value="AWS"/>
    <property type="match status" value="1"/>
</dbReference>
<dbReference type="PROSITE" id="PS51215">
    <property type="entry name" value="AWS"/>
    <property type="match status" value="1"/>
</dbReference>
<dbReference type="Gene3D" id="3.30.40.10">
    <property type="entry name" value="Zinc/RING finger domain, C3HC4 (zinc finger)"/>
    <property type="match status" value="4"/>
</dbReference>
<gene>
    <name evidence="40" type="ORF">scyTo_0009984</name>
</gene>
<feature type="compositionally biased region" description="Polar residues" evidence="33">
    <location>
        <begin position="701"/>
        <end position="717"/>
    </location>
</feature>
<dbReference type="FunFam" id="3.30.40.10:FF:000025">
    <property type="entry name" value="Histone-lysine N-methyltransferase"/>
    <property type="match status" value="1"/>
</dbReference>
<dbReference type="InterPro" id="IPR055197">
    <property type="entry name" value="PHDvar_NSD"/>
</dbReference>
<keyword evidence="20" id="KW-0804">Transcription</keyword>
<dbReference type="PROSITE" id="PS50118">
    <property type="entry name" value="HMG_BOX_2"/>
    <property type="match status" value="1"/>
</dbReference>
<dbReference type="Pfam" id="PF23011">
    <property type="entry name" value="PHD-1st_NSD"/>
    <property type="match status" value="1"/>
</dbReference>
<keyword evidence="21 32" id="KW-0539">Nucleus</keyword>
<comment type="caution">
    <text evidence="40">The sequence shown here is derived from an EMBL/GenBank/DDBJ whole genome shotgun (WGS) entry which is preliminary data.</text>
</comment>
<evidence type="ECO:0000256" key="4">
    <source>
        <dbReference type="ARBA" id="ARBA00022454"/>
    </source>
</evidence>
<dbReference type="InterPro" id="IPR047443">
    <property type="entry name" value="HMG-box_NSD2"/>
</dbReference>
<feature type="domain" description="PHD-type" evidence="34">
    <location>
        <begin position="755"/>
        <end position="801"/>
    </location>
</feature>
<dbReference type="Pfam" id="PF00628">
    <property type="entry name" value="PHD"/>
    <property type="match status" value="1"/>
</dbReference>
<dbReference type="FunFam" id="2.30.30.140:FF:000004">
    <property type="entry name" value="Histone-lysine N-methyltransferase"/>
    <property type="match status" value="1"/>
</dbReference>
<dbReference type="SMART" id="SM00249">
    <property type="entry name" value="PHD"/>
    <property type="match status" value="4"/>
</dbReference>
<evidence type="ECO:0000256" key="24">
    <source>
        <dbReference type="ARBA" id="ARBA00064671"/>
    </source>
</evidence>
<dbReference type="CDD" id="cd21991">
    <property type="entry name" value="HMG-box_NSD2"/>
    <property type="match status" value="1"/>
</dbReference>
<dbReference type="InterPro" id="IPR001965">
    <property type="entry name" value="Znf_PHD"/>
</dbReference>
<keyword evidence="13 31" id="KW-0863">Zinc-finger</keyword>
<feature type="region of interest" description="Disordered" evidence="33">
    <location>
        <begin position="1058"/>
        <end position="1085"/>
    </location>
</feature>
<evidence type="ECO:0000313" key="41">
    <source>
        <dbReference type="Proteomes" id="UP000288216"/>
    </source>
</evidence>
<feature type="region of interest" description="Disordered" evidence="33">
    <location>
        <begin position="1299"/>
        <end position="1322"/>
    </location>
</feature>
<dbReference type="InterPro" id="IPR047458">
    <property type="entry name" value="PHD4_NSD3"/>
</dbReference>
<keyword evidence="11" id="KW-0479">Metal-binding</keyword>
<feature type="compositionally biased region" description="Polar residues" evidence="33">
    <location>
        <begin position="113"/>
        <end position="125"/>
    </location>
</feature>
<dbReference type="InterPro" id="IPR000313">
    <property type="entry name" value="PWWP_dom"/>
</dbReference>
<dbReference type="InterPro" id="IPR019786">
    <property type="entry name" value="Zinc_finger_PHD-type_CS"/>
</dbReference>
<dbReference type="PROSITE" id="PS50016">
    <property type="entry name" value="ZF_PHD_2"/>
    <property type="match status" value="2"/>
</dbReference>
<dbReference type="Gene3D" id="1.10.30.10">
    <property type="entry name" value="High mobility group box domain"/>
    <property type="match status" value="1"/>
</dbReference>
<evidence type="ECO:0000256" key="17">
    <source>
        <dbReference type="ARBA" id="ARBA00023015"/>
    </source>
</evidence>
<feature type="region of interest" description="Disordered" evidence="33">
    <location>
        <begin position="1430"/>
        <end position="1460"/>
    </location>
</feature>
<evidence type="ECO:0000256" key="18">
    <source>
        <dbReference type="ARBA" id="ARBA00023125"/>
    </source>
</evidence>
<dbReference type="InterPro" id="IPR019787">
    <property type="entry name" value="Znf_PHD-finger"/>
</dbReference>
<dbReference type="Pfam" id="PF00855">
    <property type="entry name" value="PWWP"/>
    <property type="match status" value="2"/>
</dbReference>